<dbReference type="AlphaFoldDB" id="A9KM57"/>
<dbReference type="PANTHER" id="PTHR30383">
    <property type="entry name" value="THIOESTERASE 1/PROTEASE 1/LYSOPHOSPHOLIPASE L1"/>
    <property type="match status" value="1"/>
</dbReference>
<dbReference type="eggNOG" id="COG2755">
    <property type="taxonomic scope" value="Bacteria"/>
</dbReference>
<evidence type="ECO:0000313" key="2">
    <source>
        <dbReference type="EMBL" id="ABX41400.1"/>
    </source>
</evidence>
<protein>
    <recommendedName>
        <fullName evidence="1">SGNH hydrolase-type esterase domain-containing protein</fullName>
    </recommendedName>
</protein>
<organism evidence="2 3">
    <name type="scientific">Lachnoclostridium phytofermentans (strain ATCC 700394 / DSM 18823 / ISDg)</name>
    <name type="common">Clostridium phytofermentans</name>
    <dbReference type="NCBI Taxonomy" id="357809"/>
    <lineage>
        <taxon>Bacteria</taxon>
        <taxon>Bacillati</taxon>
        <taxon>Bacillota</taxon>
        <taxon>Clostridia</taxon>
        <taxon>Lachnospirales</taxon>
        <taxon>Lachnospiraceae</taxon>
    </lineage>
</organism>
<dbReference type="OrthoDB" id="388542at2"/>
<dbReference type="Pfam" id="PF13472">
    <property type="entry name" value="Lipase_GDSL_2"/>
    <property type="match status" value="1"/>
</dbReference>
<dbReference type="EMBL" id="CP000885">
    <property type="protein sequence ID" value="ABX41400.1"/>
    <property type="molecule type" value="Genomic_DNA"/>
</dbReference>
<dbReference type="InterPro" id="IPR036514">
    <property type="entry name" value="SGNH_hydro_sf"/>
</dbReference>
<dbReference type="InterPro" id="IPR013830">
    <property type="entry name" value="SGNH_hydro"/>
</dbReference>
<dbReference type="SUPFAM" id="SSF52266">
    <property type="entry name" value="SGNH hydrolase"/>
    <property type="match status" value="1"/>
</dbReference>
<dbReference type="PROSITE" id="PS51257">
    <property type="entry name" value="PROKAR_LIPOPROTEIN"/>
    <property type="match status" value="1"/>
</dbReference>
<dbReference type="InterPro" id="IPR051532">
    <property type="entry name" value="Ester_Hydrolysis_Enzymes"/>
</dbReference>
<evidence type="ECO:0000313" key="3">
    <source>
        <dbReference type="Proteomes" id="UP000000370"/>
    </source>
</evidence>
<dbReference type="KEGG" id="cpy:Cphy_1020"/>
<dbReference type="Proteomes" id="UP000000370">
    <property type="component" value="Chromosome"/>
</dbReference>
<dbReference type="HOGENOM" id="CLU_733285_0_0_9"/>
<sequence precursor="true">MVRKGTILFLPVLILCSLVSGCNRKENKINENNEVSMESDSLTLGGEWNVEDRVKPLWSTKRVEEESVMLVSVDGAMPCGNLIFKPTKIISVYTYDMIMGIKREWKEGEDFVIDDNQITALSEDIPSMTSKQVLGEERIPGFNYSDIPSVTAGLYLPFTEGTEIISKQIYVTYEHEDEFLGHVPTYALEKLPRTKEKLRNKGELQLFVYGDSISTGANSTGYLNVYPYKDSWPDMVAKNLSRHYDTEVVLLNKAVGGWTSENAIKSTESTGWVKGKEIKQSGIKGTLGEMPDYYPDLVILGFGMNDATLGVGKQEYKLYMNKIIKTIRERNKDCEFILLGSMLANPMAINQSKNQISYFKILEEIVEENEGIVAVNIGQIHQDLLDAGKGYLDMTSNNVNHPNDFFASCYAMSILSLLISH</sequence>
<reference evidence="3" key="1">
    <citation type="submission" date="2007-11" db="EMBL/GenBank/DDBJ databases">
        <title>Complete genome sequence of Clostridium phytofermentans ISDg.</title>
        <authorList>
            <person name="Leschine S.B."/>
            <person name="Warnick T.A."/>
            <person name="Blanchard J.L."/>
            <person name="Schnell D.J."/>
            <person name="Petit E.L."/>
            <person name="LaTouf W.G."/>
            <person name="Copeland A."/>
            <person name="Lucas S."/>
            <person name="Lapidus A."/>
            <person name="Barry K."/>
            <person name="Glavina del Rio T."/>
            <person name="Dalin E."/>
            <person name="Tice H."/>
            <person name="Pitluck S."/>
            <person name="Kiss H."/>
            <person name="Brettin T."/>
            <person name="Bruce D."/>
            <person name="Detter J.C."/>
            <person name="Han C."/>
            <person name="Kuske C."/>
            <person name="Schmutz J."/>
            <person name="Larimer F."/>
            <person name="Land M."/>
            <person name="Hauser L."/>
            <person name="Kyrpides N."/>
            <person name="Kim E.A."/>
            <person name="Richardson P."/>
        </authorList>
    </citation>
    <scope>NUCLEOTIDE SEQUENCE [LARGE SCALE GENOMIC DNA]</scope>
    <source>
        <strain evidence="3">ATCC 700394 / DSM 18823 / ISDg</strain>
    </source>
</reference>
<proteinExistence type="predicted"/>
<name>A9KM57_LACP7</name>
<dbReference type="CDD" id="cd00229">
    <property type="entry name" value="SGNH_hydrolase"/>
    <property type="match status" value="1"/>
</dbReference>
<dbReference type="Gene3D" id="3.40.50.1110">
    <property type="entry name" value="SGNH hydrolase"/>
    <property type="match status" value="1"/>
</dbReference>
<gene>
    <name evidence="2" type="ordered locus">Cphy_1020</name>
</gene>
<dbReference type="RefSeq" id="WP_012199046.1">
    <property type="nucleotide sequence ID" value="NC_010001.1"/>
</dbReference>
<keyword evidence="3" id="KW-1185">Reference proteome</keyword>
<dbReference type="STRING" id="357809.Cphy_1020"/>
<accession>A9KM57</accession>
<evidence type="ECO:0000259" key="1">
    <source>
        <dbReference type="Pfam" id="PF13472"/>
    </source>
</evidence>
<feature type="domain" description="SGNH hydrolase-type esterase" evidence="1">
    <location>
        <begin position="208"/>
        <end position="404"/>
    </location>
</feature>